<dbReference type="RefSeq" id="WP_215785916.1">
    <property type="nucleotide sequence ID" value="NZ_JAHKKG010000003.1"/>
</dbReference>
<gene>
    <name evidence="2" type="ORF">KOI35_10250</name>
</gene>
<dbReference type="Pfam" id="PF06897">
    <property type="entry name" value="DUF1269"/>
    <property type="match status" value="1"/>
</dbReference>
<dbReference type="EMBL" id="JAHKKG010000003">
    <property type="protein sequence ID" value="MBU2663869.1"/>
    <property type="molecule type" value="Genomic_DNA"/>
</dbReference>
<accession>A0ABS5YK57</accession>
<keyword evidence="1" id="KW-0175">Coiled coil</keyword>
<evidence type="ECO:0000313" key="3">
    <source>
        <dbReference type="Proteomes" id="UP001519654"/>
    </source>
</evidence>
<protein>
    <submittedName>
        <fullName evidence="2">DUF1269 domain-containing protein</fullName>
    </submittedName>
</protein>
<reference evidence="2 3" key="1">
    <citation type="submission" date="2021-06" db="EMBL/GenBank/DDBJ databases">
        <title>Actinoplanes lichenicola sp. nov., and Actinoplanes ovalisporus sp. nov., isolated from lichen in Thailand.</title>
        <authorList>
            <person name="Saeng-In P."/>
            <person name="Kanchanasin P."/>
            <person name="Yuki M."/>
            <person name="Kudo T."/>
            <person name="Ohkuma M."/>
            <person name="Phongsopitanun W."/>
            <person name="Tanasupawat S."/>
        </authorList>
    </citation>
    <scope>NUCLEOTIDE SEQUENCE [LARGE SCALE GENOMIC DNA]</scope>
    <source>
        <strain evidence="2 3">NBRC 110975</strain>
    </source>
</reference>
<evidence type="ECO:0000313" key="2">
    <source>
        <dbReference type="EMBL" id="MBU2663869.1"/>
    </source>
</evidence>
<name>A0ABS5YK57_9ACTN</name>
<dbReference type="InterPro" id="IPR009200">
    <property type="entry name" value="DUF1269_membrane"/>
</dbReference>
<sequence length="203" mass="21013">MTEIHNVVAVTFADDASAYQGLSTLRTAAADGRIDLIGAAVVSRDAGGRLSIPEAGDTRIGEGIAGGGLIGVLVGILGGPLGMLIGWGTGALIGGVIDLDRASRGDELLAGFSRAVPPGSTALIAEVREPAIEVVDTEMGKIGGTVVRRPASEVLAELEAAEDASKAAEAEARRVVREQKKQAREEKFDERKAKLRARFGLDD</sequence>
<comment type="caution">
    <text evidence="2">The sequence shown here is derived from an EMBL/GenBank/DDBJ whole genome shotgun (WGS) entry which is preliminary data.</text>
</comment>
<proteinExistence type="predicted"/>
<dbReference type="Proteomes" id="UP001519654">
    <property type="component" value="Unassembled WGS sequence"/>
</dbReference>
<organism evidence="2 3">
    <name type="scientific">Paractinoplanes bogorensis</name>
    <dbReference type="NCBI Taxonomy" id="1610840"/>
    <lineage>
        <taxon>Bacteria</taxon>
        <taxon>Bacillati</taxon>
        <taxon>Actinomycetota</taxon>
        <taxon>Actinomycetes</taxon>
        <taxon>Micromonosporales</taxon>
        <taxon>Micromonosporaceae</taxon>
        <taxon>Paractinoplanes</taxon>
    </lineage>
</organism>
<keyword evidence="3" id="KW-1185">Reference proteome</keyword>
<evidence type="ECO:0000256" key="1">
    <source>
        <dbReference type="SAM" id="Coils"/>
    </source>
</evidence>
<feature type="coiled-coil region" evidence="1">
    <location>
        <begin position="151"/>
        <end position="178"/>
    </location>
</feature>